<dbReference type="AlphaFoldDB" id="A0A4C1ZTF9"/>
<name>A0A4C1ZTF9_EUMVA</name>
<evidence type="ECO:0000313" key="1">
    <source>
        <dbReference type="EMBL" id="GBP89925.1"/>
    </source>
</evidence>
<gene>
    <name evidence="1" type="ORF">EVAR_63752_1</name>
</gene>
<dbReference type="EMBL" id="BGZK01002045">
    <property type="protein sequence ID" value="GBP89925.1"/>
    <property type="molecule type" value="Genomic_DNA"/>
</dbReference>
<keyword evidence="2" id="KW-1185">Reference proteome</keyword>
<organism evidence="1 2">
    <name type="scientific">Eumeta variegata</name>
    <name type="common">Bagworm moth</name>
    <name type="synonym">Eumeta japonica</name>
    <dbReference type="NCBI Taxonomy" id="151549"/>
    <lineage>
        <taxon>Eukaryota</taxon>
        <taxon>Metazoa</taxon>
        <taxon>Ecdysozoa</taxon>
        <taxon>Arthropoda</taxon>
        <taxon>Hexapoda</taxon>
        <taxon>Insecta</taxon>
        <taxon>Pterygota</taxon>
        <taxon>Neoptera</taxon>
        <taxon>Endopterygota</taxon>
        <taxon>Lepidoptera</taxon>
        <taxon>Glossata</taxon>
        <taxon>Ditrysia</taxon>
        <taxon>Tineoidea</taxon>
        <taxon>Psychidae</taxon>
        <taxon>Oiketicinae</taxon>
        <taxon>Eumeta</taxon>
    </lineage>
</organism>
<accession>A0A4C1ZTF9</accession>
<protein>
    <submittedName>
        <fullName evidence="1">Uncharacterized protein</fullName>
    </submittedName>
</protein>
<evidence type="ECO:0000313" key="2">
    <source>
        <dbReference type="Proteomes" id="UP000299102"/>
    </source>
</evidence>
<proteinExistence type="predicted"/>
<comment type="caution">
    <text evidence="1">The sequence shown here is derived from an EMBL/GenBank/DDBJ whole genome shotgun (WGS) entry which is preliminary data.</text>
</comment>
<reference evidence="1 2" key="1">
    <citation type="journal article" date="2019" name="Commun. Biol.">
        <title>The bagworm genome reveals a unique fibroin gene that provides high tensile strength.</title>
        <authorList>
            <person name="Kono N."/>
            <person name="Nakamura H."/>
            <person name="Ohtoshi R."/>
            <person name="Tomita M."/>
            <person name="Numata K."/>
            <person name="Arakawa K."/>
        </authorList>
    </citation>
    <scope>NUCLEOTIDE SEQUENCE [LARGE SCALE GENOMIC DNA]</scope>
</reference>
<sequence>MYTDSSTCSSERHDVFTAYRAAREQPRAGCPLVTAFNYATQITVARRRSRRSNTPRLIALARDFVLLTLTVDLQKAYKH</sequence>
<dbReference type="Proteomes" id="UP000299102">
    <property type="component" value="Unassembled WGS sequence"/>
</dbReference>